<name>M1QF38_METMZ</name>
<dbReference type="AlphaFoldDB" id="M1QF38"/>
<dbReference type="EMBL" id="CP004144">
    <property type="protein sequence ID" value="AGF95604.1"/>
    <property type="molecule type" value="Genomic_DNA"/>
</dbReference>
<dbReference type="KEGG" id="mmaz:MmTuc01_0149"/>
<evidence type="ECO:0000313" key="2">
    <source>
        <dbReference type="Proteomes" id="UP000011718"/>
    </source>
</evidence>
<evidence type="ECO:0000313" key="1">
    <source>
        <dbReference type="EMBL" id="AGF95604.1"/>
    </source>
</evidence>
<dbReference type="BioCyc" id="MMAZ1236903:G139K-147-MONOMER"/>
<proteinExistence type="predicted"/>
<gene>
    <name evidence="1" type="ORF">MmTuc01_0149</name>
</gene>
<dbReference type="HOGENOM" id="CLU_3210751_0_0_2"/>
<dbReference type="Proteomes" id="UP000011718">
    <property type="component" value="Chromosome"/>
</dbReference>
<accession>M1QF38</accession>
<reference evidence="1 2" key="1">
    <citation type="journal article" date="2013" name="Genome Announc.">
        <title>Complete Genome of a Methanosarcina mazei Strain Isolated from Sediment Samples from an Amazonian Flooded Area.</title>
        <authorList>
            <person name="Assis das Gracas D."/>
            <person name="Thiago Juca Ramos R."/>
            <person name="Vieira Araujo A.C."/>
            <person name="Zahlouth R."/>
            <person name="Ribeiro Carneiro A."/>
            <person name="Souza Lopes T."/>
            <person name="Azevedo Barauna R."/>
            <person name="Azevedo V."/>
            <person name="Cruz Schneider M.P."/>
            <person name="Pellizari V.H."/>
            <person name="Silva A."/>
        </authorList>
    </citation>
    <scope>NUCLEOTIDE SEQUENCE [LARGE SCALE GENOMIC DNA]</scope>
    <source>
        <strain evidence="1 2">Tuc01</strain>
    </source>
</reference>
<organism evidence="1 2">
    <name type="scientific">Methanosarcina mazei Tuc01</name>
    <dbReference type="NCBI Taxonomy" id="1236903"/>
    <lineage>
        <taxon>Archaea</taxon>
        <taxon>Methanobacteriati</taxon>
        <taxon>Methanobacteriota</taxon>
        <taxon>Stenosarchaea group</taxon>
        <taxon>Methanomicrobia</taxon>
        <taxon>Methanosarcinales</taxon>
        <taxon>Methanosarcinaceae</taxon>
        <taxon>Methanosarcina</taxon>
    </lineage>
</organism>
<protein>
    <submittedName>
        <fullName evidence="1">Uncharacterized protein</fullName>
    </submittedName>
</protein>
<sequence>MKDTKKLNIMGKQKEEKLNKYIMEGFEKGCQPLWTNPFELLTWE</sequence>